<dbReference type="SUPFAM" id="SSF51445">
    <property type="entry name" value="(Trans)glycosidases"/>
    <property type="match status" value="1"/>
</dbReference>
<dbReference type="Pfam" id="PF00703">
    <property type="entry name" value="Glyco_hydro_2"/>
    <property type="match status" value="1"/>
</dbReference>
<proteinExistence type="inferred from homology"/>
<keyword evidence="3 7" id="KW-0326">Glycosidase</keyword>
<accession>A0A517M924</accession>
<dbReference type="Gene3D" id="2.60.120.260">
    <property type="entry name" value="Galactose-binding domain-like"/>
    <property type="match status" value="2"/>
</dbReference>
<dbReference type="InterPro" id="IPR051913">
    <property type="entry name" value="GH2_Domain-Containing"/>
</dbReference>
<evidence type="ECO:0000256" key="2">
    <source>
        <dbReference type="ARBA" id="ARBA00022801"/>
    </source>
</evidence>
<dbReference type="EMBL" id="CP036262">
    <property type="protein sequence ID" value="QDS91331.1"/>
    <property type="molecule type" value="Genomic_DNA"/>
</dbReference>
<evidence type="ECO:0000313" key="8">
    <source>
        <dbReference type="Proteomes" id="UP000320672"/>
    </source>
</evidence>
<dbReference type="InterPro" id="IPR008979">
    <property type="entry name" value="Galactose-bd-like_sf"/>
</dbReference>
<dbReference type="GO" id="GO:0005975">
    <property type="term" value="P:carbohydrate metabolic process"/>
    <property type="evidence" value="ECO:0007669"/>
    <property type="project" value="InterPro"/>
</dbReference>
<evidence type="ECO:0000256" key="3">
    <source>
        <dbReference type="ARBA" id="ARBA00023295"/>
    </source>
</evidence>
<keyword evidence="2 7" id="KW-0378">Hydrolase</keyword>
<gene>
    <name evidence="7" type="primary">lacZ</name>
    <name evidence="7" type="ORF">FF011L_00600</name>
</gene>
<sequence>MLKELVHGSQYLGRFMQRLTFLWILAFCSVGSFPWESTAVAQIPVEDVWQYTFEPPAGGWSKVDFEDSSWATGTAGFGTHGTPAARIGTVWDTSQIWLRKSFRVLNVPKRSALLIHHDEDAVVYLNGKQVASLKGWSDRYDIVELSPEDQQVLKSGVNTLAVHCRQNNGGQFIDVHVIDVDAVPVLPKPPRMTKPFASELLTQWGATLTPENAWTEYPRPQLRRPDWVNLNGEWQYAITSIKQTEVPAKWDGPILVPFSLESKLGGVQYLLGDDEALWYQRTFIATKAAGKRTLLNFEAVDYHAEIILNGRHVGTHVGGNDPFSVDVSLALQDGQNHLVVRVEDATEKWQLRGKQALQPNGIWYTRVSGIWQTVWMEQVADSYIEDVTIQTDAESRSIHLHVDFAGREMASPRLKVSVFDSEKEVATADTPSREVSMTIPNAKLWSPDSPYLYQIKVQLLGESGQVVDTIETYAGIRTIGKVRDKAGHLRMTLNGQPLFHWGPLDQGWWPDGLLTPPSDEAMLFDIQYLKDAGFNMIRKHIKVEPRRYYYHCDRLGMLVWQDQVSGGASPPWTRLAPDPQDAAWPAEPHQQFMLELERMIDSLENHPSIVVWTPFNEAWGQHQSVEVTKWTENRDPSRLVNIASGGNFWPAGDIADHHQYPHPGFPFDANRYADFIKVVGEFGGHGYPVAGHLWDASRNNWGYGGLPKDKAEYKQRYVQSLEILNRLRQQGIAAGVYTQTTDVEGEINGLLTYDRKIIKIPAEELAEMHKSLFQPTSKDDSER</sequence>
<dbReference type="Pfam" id="PF02836">
    <property type="entry name" value="Glyco_hydro_2_C"/>
    <property type="match status" value="1"/>
</dbReference>
<evidence type="ECO:0000259" key="5">
    <source>
        <dbReference type="Pfam" id="PF02836"/>
    </source>
</evidence>
<feature type="domain" description="Glycoside hydrolase family 2 catalytic" evidence="5">
    <location>
        <begin position="520"/>
        <end position="645"/>
    </location>
</feature>
<dbReference type="Pfam" id="PF02837">
    <property type="entry name" value="Glyco_hydro_2_N"/>
    <property type="match status" value="1"/>
</dbReference>
<dbReference type="PANTHER" id="PTHR42732">
    <property type="entry name" value="BETA-GALACTOSIDASE"/>
    <property type="match status" value="1"/>
</dbReference>
<keyword evidence="8" id="KW-1185">Reference proteome</keyword>
<dbReference type="EC" id="3.2.1.23" evidence="7"/>
<dbReference type="Gene3D" id="3.20.20.80">
    <property type="entry name" value="Glycosidases"/>
    <property type="match status" value="1"/>
</dbReference>
<dbReference type="SUPFAM" id="SSF49303">
    <property type="entry name" value="beta-Galactosidase/glucuronidase domain"/>
    <property type="match status" value="1"/>
</dbReference>
<dbReference type="InterPro" id="IPR017853">
    <property type="entry name" value="GH"/>
</dbReference>
<dbReference type="Gene3D" id="2.60.40.10">
    <property type="entry name" value="Immunoglobulins"/>
    <property type="match status" value="1"/>
</dbReference>
<dbReference type="SUPFAM" id="SSF49785">
    <property type="entry name" value="Galactose-binding domain-like"/>
    <property type="match status" value="2"/>
</dbReference>
<dbReference type="InterPro" id="IPR006104">
    <property type="entry name" value="Glyco_hydro_2_N"/>
</dbReference>
<name>A0A517M924_9BACT</name>
<dbReference type="InterPro" id="IPR006102">
    <property type="entry name" value="Ig-like_GH2"/>
</dbReference>
<organism evidence="7 8">
    <name type="scientific">Roseimaritima multifibrata</name>
    <dbReference type="NCBI Taxonomy" id="1930274"/>
    <lineage>
        <taxon>Bacteria</taxon>
        <taxon>Pseudomonadati</taxon>
        <taxon>Planctomycetota</taxon>
        <taxon>Planctomycetia</taxon>
        <taxon>Pirellulales</taxon>
        <taxon>Pirellulaceae</taxon>
        <taxon>Roseimaritima</taxon>
    </lineage>
</organism>
<dbReference type="Proteomes" id="UP000320672">
    <property type="component" value="Chromosome"/>
</dbReference>
<evidence type="ECO:0000256" key="1">
    <source>
        <dbReference type="ARBA" id="ARBA00007401"/>
    </source>
</evidence>
<protein>
    <submittedName>
        <fullName evidence="7">Beta-galactosidase</fullName>
        <ecNumber evidence="7">3.2.1.23</ecNumber>
    </submittedName>
</protein>
<dbReference type="InterPro" id="IPR006103">
    <property type="entry name" value="Glyco_hydro_2_cat"/>
</dbReference>
<feature type="domain" description="Glycoside hydrolase family 2 immunoglobulin-like beta-sandwich" evidence="4">
    <location>
        <begin position="383"/>
        <end position="477"/>
    </location>
</feature>
<dbReference type="InterPro" id="IPR013783">
    <property type="entry name" value="Ig-like_fold"/>
</dbReference>
<dbReference type="AlphaFoldDB" id="A0A517M924"/>
<dbReference type="KEGG" id="rml:FF011L_00600"/>
<dbReference type="InterPro" id="IPR036156">
    <property type="entry name" value="Beta-gal/glucu_dom_sf"/>
</dbReference>
<comment type="similarity">
    <text evidence="1">Belongs to the glycosyl hydrolase 2 family.</text>
</comment>
<evidence type="ECO:0000259" key="4">
    <source>
        <dbReference type="Pfam" id="PF00703"/>
    </source>
</evidence>
<evidence type="ECO:0000259" key="6">
    <source>
        <dbReference type="Pfam" id="PF02837"/>
    </source>
</evidence>
<dbReference type="PANTHER" id="PTHR42732:SF2">
    <property type="entry name" value="BETA-MANNOSIDASE"/>
    <property type="match status" value="1"/>
</dbReference>
<feature type="domain" description="Glycosyl hydrolases family 2 sugar binding" evidence="6">
    <location>
        <begin position="275"/>
        <end position="375"/>
    </location>
</feature>
<reference evidence="7 8" key="1">
    <citation type="submission" date="2019-02" db="EMBL/GenBank/DDBJ databases">
        <title>Deep-cultivation of Planctomycetes and their phenomic and genomic characterization uncovers novel biology.</title>
        <authorList>
            <person name="Wiegand S."/>
            <person name="Jogler M."/>
            <person name="Boedeker C."/>
            <person name="Pinto D."/>
            <person name="Vollmers J."/>
            <person name="Rivas-Marin E."/>
            <person name="Kohn T."/>
            <person name="Peeters S.H."/>
            <person name="Heuer A."/>
            <person name="Rast P."/>
            <person name="Oberbeckmann S."/>
            <person name="Bunk B."/>
            <person name="Jeske O."/>
            <person name="Meyerdierks A."/>
            <person name="Storesund J.E."/>
            <person name="Kallscheuer N."/>
            <person name="Luecker S."/>
            <person name="Lage O.M."/>
            <person name="Pohl T."/>
            <person name="Merkel B.J."/>
            <person name="Hornburger P."/>
            <person name="Mueller R.-W."/>
            <person name="Bruemmer F."/>
            <person name="Labrenz M."/>
            <person name="Spormann A.M."/>
            <person name="Op den Camp H."/>
            <person name="Overmann J."/>
            <person name="Amann R."/>
            <person name="Jetten M.S.M."/>
            <person name="Mascher T."/>
            <person name="Medema M.H."/>
            <person name="Devos D.P."/>
            <person name="Kaster A.-K."/>
            <person name="Ovreas L."/>
            <person name="Rohde M."/>
            <person name="Galperin M.Y."/>
            <person name="Jogler C."/>
        </authorList>
    </citation>
    <scope>NUCLEOTIDE SEQUENCE [LARGE SCALE GENOMIC DNA]</scope>
    <source>
        <strain evidence="7 8">FF011L</strain>
    </source>
</reference>
<dbReference type="GO" id="GO:0004565">
    <property type="term" value="F:beta-galactosidase activity"/>
    <property type="evidence" value="ECO:0007669"/>
    <property type="project" value="UniProtKB-EC"/>
</dbReference>
<evidence type="ECO:0000313" key="7">
    <source>
        <dbReference type="EMBL" id="QDS91331.1"/>
    </source>
</evidence>